<keyword evidence="3" id="KW-1185">Reference proteome</keyword>
<reference evidence="2 3" key="1">
    <citation type="submission" date="2021-08" db="EMBL/GenBank/DDBJ databases">
        <title>Collinsella faecalis sp. nov. isolated from swine faeces.</title>
        <authorList>
            <person name="Oh B.S."/>
            <person name="Lee J.H."/>
        </authorList>
    </citation>
    <scope>NUCLEOTIDE SEQUENCE [LARGE SCALE GENOMIC DNA]</scope>
    <source>
        <strain evidence="2 3">AGMB00827</strain>
    </source>
</reference>
<keyword evidence="1" id="KW-0472">Membrane</keyword>
<evidence type="ECO:0000313" key="2">
    <source>
        <dbReference type="EMBL" id="MBY4797223.1"/>
    </source>
</evidence>
<accession>A0ABS7MIM6</accession>
<dbReference type="Proteomes" id="UP000700908">
    <property type="component" value="Unassembled WGS sequence"/>
</dbReference>
<name>A0ABS7MIM6_9ACTN</name>
<keyword evidence="1" id="KW-1133">Transmembrane helix</keyword>
<organism evidence="2 3">
    <name type="scientific">Collinsella ureilytica</name>
    <dbReference type="NCBI Taxonomy" id="2869515"/>
    <lineage>
        <taxon>Bacteria</taxon>
        <taxon>Bacillati</taxon>
        <taxon>Actinomycetota</taxon>
        <taxon>Coriobacteriia</taxon>
        <taxon>Coriobacteriales</taxon>
        <taxon>Coriobacteriaceae</taxon>
        <taxon>Collinsella</taxon>
    </lineage>
</organism>
<sequence>MRPRWGIDLFLEEGAYTSLTAAVSMLMVFALTFSVASAAWVLARSGDVQVAADATALSGANVVSSYHTAATVVDASILTLGLTGMCTLGVGMAGLFIPGAAAAAEQAVEAGLRMIELRNDFAASASNGLSTLEKALPYLVAAAATRTCAAQSSERISYAGTALAIPRASASEFPALDEVGVPTDSLRDASHDLGEVARARAEASKEAEQDKRRAWEADCGRSGMCMWERAGHLSGISEDQNPRYASSLTWNPTVGLNRARAYYRWRKDHDPVLGKSVKAQADAAARRAFYAFASQEMEASEYQETDEEVIVRIPLLPRNIRELKESTLYSEAMWPSTYEDGKLTLHYGSDCPGAPGAPGALLPISATDTSEAAICSICSMSTVDLGRVPAASTSIENGFEYHLREFTEALKDYETSRNKELALERQAKKEAEGAADAFEDALSRLAGKRPRIAPPGRKGCVALVGSGALEEPSVFSDVFAPTPAIGSRGAIAAAVLAPDPATRENNMLGLFFSNIERQAGASPVVGIVGSVLDLWGDLLISYGDIAQGADALLGRMMGGLDMLGAGPLARWLGDRVRSIMRGIGLEPVDLSYRKPVLCDTSLVLAHADMPGLSNTQDLIRSIPLSTTDPSAILAALGYEAEKHLAGEEIVLAELPLPGGGSIPLAVRVGDVVGGQA</sequence>
<feature type="transmembrane region" description="Helical" evidence="1">
    <location>
        <begin position="21"/>
        <end position="43"/>
    </location>
</feature>
<gene>
    <name evidence="2" type="ORF">K6V98_02435</name>
</gene>
<evidence type="ECO:0008006" key="4">
    <source>
        <dbReference type="Google" id="ProtNLM"/>
    </source>
</evidence>
<evidence type="ECO:0000256" key="1">
    <source>
        <dbReference type="SAM" id="Phobius"/>
    </source>
</evidence>
<comment type="caution">
    <text evidence="2">The sequence shown here is derived from an EMBL/GenBank/DDBJ whole genome shotgun (WGS) entry which is preliminary data.</text>
</comment>
<keyword evidence="1" id="KW-0812">Transmembrane</keyword>
<proteinExistence type="predicted"/>
<protein>
    <recommendedName>
        <fullName evidence="4">Molybdenum cofactor biosynthesis enzyme</fullName>
    </recommendedName>
</protein>
<dbReference type="EMBL" id="JAIMFO010000004">
    <property type="protein sequence ID" value="MBY4797223.1"/>
    <property type="molecule type" value="Genomic_DNA"/>
</dbReference>
<evidence type="ECO:0000313" key="3">
    <source>
        <dbReference type="Proteomes" id="UP000700908"/>
    </source>
</evidence>